<evidence type="ECO:0000313" key="2">
    <source>
        <dbReference type="EMBL" id="MBC5738072.1"/>
    </source>
</evidence>
<dbReference type="RefSeq" id="WP_186919870.1">
    <property type="nucleotide sequence ID" value="NZ_JACOPQ010000012.1"/>
</dbReference>
<protein>
    <submittedName>
        <fullName evidence="2">DUF2156 domain-containing protein</fullName>
    </submittedName>
</protein>
<dbReference type="AlphaFoldDB" id="A0A8J6JMM1"/>
<reference evidence="2" key="1">
    <citation type="submission" date="2020-08" db="EMBL/GenBank/DDBJ databases">
        <title>Genome public.</title>
        <authorList>
            <person name="Liu C."/>
            <person name="Sun Q."/>
        </authorList>
    </citation>
    <scope>NUCLEOTIDE SEQUENCE</scope>
    <source>
        <strain evidence="2">NSJ-52</strain>
    </source>
</reference>
<accession>A0A8J6JMM1</accession>
<dbReference type="Pfam" id="PF09924">
    <property type="entry name" value="LPG_synthase_C"/>
    <property type="match status" value="1"/>
</dbReference>
<comment type="caution">
    <text evidence="2">The sequence shown here is derived from an EMBL/GenBank/DDBJ whole genome shotgun (WGS) entry which is preliminary data.</text>
</comment>
<proteinExistence type="predicted"/>
<feature type="domain" description="Phosphatidylglycerol lysyltransferase C-terminal" evidence="1">
    <location>
        <begin position="22"/>
        <end position="297"/>
    </location>
</feature>
<dbReference type="PIRSF" id="PIRSF018688">
    <property type="entry name" value="UCP018688"/>
    <property type="match status" value="1"/>
</dbReference>
<sequence>MIDFIAPELSDKPWVDDLLRRADYRGCEYNFTNLFVWKDAYRHELARIDSFLLAHLCGGLGCSYLYPAGSGDVRPIILALKEEADRRGQPLRLVCLTPRQMEELDRLFPGKFIYEADRDGYDYLYEIDRLADLPGKKLHNKRNHISRFLDNNPSWVYEEITPESLPECLEMDKEWYRRSMIREGAAEERDLGDEGRALRLAMAHYHELGLEGGLIRVYGEVVAFTMGDVLSSDTFDVHFEKAYGELQGAYALINREFARWVRARHPGIKYLNREDDMGVEGLRKAKESYYPDLMVEKHSAVWRED</sequence>
<dbReference type="Proteomes" id="UP000607645">
    <property type="component" value="Unassembled WGS sequence"/>
</dbReference>
<dbReference type="SUPFAM" id="SSF55729">
    <property type="entry name" value="Acyl-CoA N-acyltransferases (Nat)"/>
    <property type="match status" value="2"/>
</dbReference>
<name>A0A8J6JMM1_9FIRM</name>
<dbReference type="InterPro" id="IPR016181">
    <property type="entry name" value="Acyl_CoA_acyltransferase"/>
</dbReference>
<organism evidence="2 3">
    <name type="scientific">Lawsonibacter faecis</name>
    <dbReference type="NCBI Taxonomy" id="2763052"/>
    <lineage>
        <taxon>Bacteria</taxon>
        <taxon>Bacillati</taxon>
        <taxon>Bacillota</taxon>
        <taxon>Clostridia</taxon>
        <taxon>Eubacteriales</taxon>
        <taxon>Oscillospiraceae</taxon>
        <taxon>Lawsonibacter</taxon>
    </lineage>
</organism>
<gene>
    <name evidence="2" type="ORF">H8S62_13750</name>
</gene>
<evidence type="ECO:0000313" key="3">
    <source>
        <dbReference type="Proteomes" id="UP000607645"/>
    </source>
</evidence>
<dbReference type="Gene3D" id="3.40.630.30">
    <property type="match status" value="1"/>
</dbReference>
<dbReference type="PANTHER" id="PTHR41373:SF1">
    <property type="entry name" value="PHOSPHATIDYLGLYCEROL LYSYLTRANSFERASE C-TERMINAL DOMAIN-CONTAINING PROTEIN"/>
    <property type="match status" value="1"/>
</dbReference>
<dbReference type="EMBL" id="JACOPQ010000012">
    <property type="protein sequence ID" value="MBC5738072.1"/>
    <property type="molecule type" value="Genomic_DNA"/>
</dbReference>
<keyword evidence="3" id="KW-1185">Reference proteome</keyword>
<dbReference type="InterPro" id="IPR024320">
    <property type="entry name" value="LPG_synthase_C"/>
</dbReference>
<dbReference type="InterPro" id="IPR016732">
    <property type="entry name" value="UCP018688"/>
</dbReference>
<evidence type="ECO:0000259" key="1">
    <source>
        <dbReference type="Pfam" id="PF09924"/>
    </source>
</evidence>
<dbReference type="PANTHER" id="PTHR41373">
    <property type="entry name" value="DUF2156 DOMAIN-CONTAINING PROTEIN"/>
    <property type="match status" value="1"/>
</dbReference>